<name>A0A9X3MX14_9ACTN</name>
<accession>A0A9X3MX14</accession>
<reference evidence="1" key="1">
    <citation type="submission" date="2022-10" db="EMBL/GenBank/DDBJ databases">
        <title>The WGS of Solirubrobacter ginsenosidimutans DSM 21036.</title>
        <authorList>
            <person name="Jiang Z."/>
        </authorList>
    </citation>
    <scope>NUCLEOTIDE SEQUENCE</scope>
    <source>
        <strain evidence="1">DSM 21036</strain>
    </source>
</reference>
<dbReference type="AlphaFoldDB" id="A0A9X3MX14"/>
<proteinExistence type="predicted"/>
<gene>
    <name evidence="1" type="ORF">OM076_28620</name>
</gene>
<sequence>MQRVSQRAPLHAVAGLDAAGYLAVADRLQRRLEPLWDARLGRYEPGPGATDTEVNADLLLVHSVAALQGHDGPTRADARARSIARFLVSPAVWTDRPPLGADPQVTGPGWVAMPGRPNRHLVFDVEAIDGLVHAYLARDVLRLDGRTVARIRDEIHRVATSSDWRWPALRLNQINWYCAVLAADAVVNANTSALAGGMGRYVARFLAGAAPQGAKAGNLGPGLRFHYLPDRGLRTRSNVDSAEYANIVLGFSRYYGLARDSGMAAPAQLDLLHEWVRRVLAGYWTHSGYLNWDTGLGFSRWHQRKKSALSQLALIGVASSPELQPTAAWGAWAKWMLDRGLTGYVAQVEREHGIPAALAYGVNVVPQSRANAYLAAARYESNAARALEAGIGRRSAIRPPALYSFDPDTGRLAVTTAAYNTAIVPVNQRAIPYGGIDIARLFDARQDVAANIGGSGAASFGLTARVGGRVALRTQYGDRGFNAGATPLRLTRAPRGAGVSGTDTSRRAYAGPFTDLRASGEVHDHGIRATTHYRFTPGWIEARWTLRAATDVDPVTTFPSWGSRAHVVATLRDGRIVTLGAGTRPLASVRSLHIVSEHSGYQVLPLARPAGALIRLVTPAPQPADPHPGPTVEIVLATGRTASFAARIIIDAPPA</sequence>
<protein>
    <submittedName>
        <fullName evidence="1">Uncharacterized protein</fullName>
    </submittedName>
</protein>
<keyword evidence="2" id="KW-1185">Reference proteome</keyword>
<dbReference type="EMBL" id="JAPDOD010000032">
    <property type="protein sequence ID" value="MDA0164269.1"/>
    <property type="molecule type" value="Genomic_DNA"/>
</dbReference>
<evidence type="ECO:0000313" key="1">
    <source>
        <dbReference type="EMBL" id="MDA0164269.1"/>
    </source>
</evidence>
<organism evidence="1 2">
    <name type="scientific">Solirubrobacter ginsenosidimutans</name>
    <dbReference type="NCBI Taxonomy" id="490573"/>
    <lineage>
        <taxon>Bacteria</taxon>
        <taxon>Bacillati</taxon>
        <taxon>Actinomycetota</taxon>
        <taxon>Thermoleophilia</taxon>
        <taxon>Solirubrobacterales</taxon>
        <taxon>Solirubrobacteraceae</taxon>
        <taxon>Solirubrobacter</taxon>
    </lineage>
</organism>
<dbReference type="Proteomes" id="UP001149140">
    <property type="component" value="Unassembled WGS sequence"/>
</dbReference>
<comment type="caution">
    <text evidence="1">The sequence shown here is derived from an EMBL/GenBank/DDBJ whole genome shotgun (WGS) entry which is preliminary data.</text>
</comment>
<evidence type="ECO:0000313" key="2">
    <source>
        <dbReference type="Proteomes" id="UP001149140"/>
    </source>
</evidence>